<feature type="region of interest" description="Disordered" evidence="1">
    <location>
        <begin position="1"/>
        <end position="65"/>
    </location>
</feature>
<proteinExistence type="predicted"/>
<evidence type="ECO:0000313" key="2">
    <source>
        <dbReference type="EMBL" id="KAJ6811605.1"/>
    </source>
</evidence>
<sequence length="65" mass="6755">MPGLPRGEAKVSGGALLRRGAAVEPISPTRLRCRVSWRAPGGSATEERRQHHPGGGSPPGCSGKR</sequence>
<accession>A0AAX6FGX2</accession>
<evidence type="ECO:0000256" key="1">
    <source>
        <dbReference type="SAM" id="MobiDB-lite"/>
    </source>
</evidence>
<dbReference type="AlphaFoldDB" id="A0AAX6FGX2"/>
<reference evidence="3" key="2">
    <citation type="submission" date="2023-04" db="EMBL/GenBank/DDBJ databases">
        <authorList>
            <person name="Bruccoleri R.E."/>
            <person name="Oakeley E.J."/>
            <person name="Faust A.-M."/>
            <person name="Dessus-Babus S."/>
            <person name="Altorfer M."/>
            <person name="Burckhardt D."/>
            <person name="Oertli M."/>
            <person name="Naumann U."/>
            <person name="Petersen F."/>
            <person name="Wong J."/>
        </authorList>
    </citation>
    <scope>NUCLEOTIDE SEQUENCE</scope>
    <source>
        <strain evidence="3">GSM-AAB239-AS_SAM_17_03QT</strain>
        <tissue evidence="3">Leaf</tissue>
    </source>
</reference>
<evidence type="ECO:0000313" key="3">
    <source>
        <dbReference type="EMBL" id="KAJ6815231.1"/>
    </source>
</evidence>
<keyword evidence="4" id="KW-1185">Reference proteome</keyword>
<dbReference type="EMBL" id="JANAVB010029216">
    <property type="protein sequence ID" value="KAJ6815231.1"/>
    <property type="molecule type" value="Genomic_DNA"/>
</dbReference>
<name>A0AAX6FGX2_IRIPA</name>
<protein>
    <submittedName>
        <fullName evidence="3">Vegetative cell wall protein gp1-like</fullName>
    </submittedName>
</protein>
<gene>
    <name evidence="3" type="ORF">M6B38_135885</name>
    <name evidence="2" type="ORF">M6B38_153495</name>
</gene>
<reference evidence="3" key="1">
    <citation type="journal article" date="2023" name="GigaByte">
        <title>Genome assembly of the bearded iris, Iris pallida Lam.</title>
        <authorList>
            <person name="Bruccoleri R.E."/>
            <person name="Oakeley E.J."/>
            <person name="Faust A.M.E."/>
            <person name="Altorfer M."/>
            <person name="Dessus-Babus S."/>
            <person name="Burckhardt D."/>
            <person name="Oertli M."/>
            <person name="Naumann U."/>
            <person name="Petersen F."/>
            <person name="Wong J."/>
        </authorList>
    </citation>
    <scope>NUCLEOTIDE SEQUENCE</scope>
    <source>
        <strain evidence="3">GSM-AAB239-AS_SAM_17_03QT</strain>
    </source>
</reference>
<comment type="caution">
    <text evidence="3">The sequence shown here is derived from an EMBL/GenBank/DDBJ whole genome shotgun (WGS) entry which is preliminary data.</text>
</comment>
<dbReference type="Proteomes" id="UP001140949">
    <property type="component" value="Unassembled WGS sequence"/>
</dbReference>
<dbReference type="EMBL" id="JANAVB010031614">
    <property type="protein sequence ID" value="KAJ6811605.1"/>
    <property type="molecule type" value="Genomic_DNA"/>
</dbReference>
<evidence type="ECO:0000313" key="4">
    <source>
        <dbReference type="Proteomes" id="UP001140949"/>
    </source>
</evidence>
<organism evidence="3 4">
    <name type="scientific">Iris pallida</name>
    <name type="common">Sweet iris</name>
    <dbReference type="NCBI Taxonomy" id="29817"/>
    <lineage>
        <taxon>Eukaryota</taxon>
        <taxon>Viridiplantae</taxon>
        <taxon>Streptophyta</taxon>
        <taxon>Embryophyta</taxon>
        <taxon>Tracheophyta</taxon>
        <taxon>Spermatophyta</taxon>
        <taxon>Magnoliopsida</taxon>
        <taxon>Liliopsida</taxon>
        <taxon>Asparagales</taxon>
        <taxon>Iridaceae</taxon>
        <taxon>Iridoideae</taxon>
        <taxon>Irideae</taxon>
        <taxon>Iris</taxon>
    </lineage>
</organism>